<keyword evidence="1" id="KW-0812">Transmembrane</keyword>
<dbReference type="EMBL" id="CP031035">
    <property type="protein sequence ID" value="QDZ18642.1"/>
    <property type="molecule type" value="Genomic_DNA"/>
</dbReference>
<keyword evidence="1" id="KW-0472">Membrane</keyword>
<evidence type="ECO:0000313" key="3">
    <source>
        <dbReference type="Proteomes" id="UP000316726"/>
    </source>
</evidence>
<gene>
    <name evidence="2" type="ORF">A3770_02p11600</name>
</gene>
<protein>
    <recommendedName>
        <fullName evidence="4">Iron-sulfur cluster biosynthesis family protein</fullName>
    </recommendedName>
</protein>
<feature type="transmembrane region" description="Helical" evidence="1">
    <location>
        <begin position="417"/>
        <end position="439"/>
    </location>
</feature>
<evidence type="ECO:0008006" key="4">
    <source>
        <dbReference type="Google" id="ProtNLM"/>
    </source>
</evidence>
<dbReference type="OrthoDB" id="4518at2759"/>
<dbReference type="GO" id="GO:0009941">
    <property type="term" value="C:chloroplast envelope"/>
    <property type="evidence" value="ECO:0007669"/>
    <property type="project" value="TreeGrafter"/>
</dbReference>
<dbReference type="AlphaFoldDB" id="A0A5B8MH10"/>
<feature type="transmembrane region" description="Helical" evidence="1">
    <location>
        <begin position="451"/>
        <end position="479"/>
    </location>
</feature>
<keyword evidence="3" id="KW-1185">Reference proteome</keyword>
<dbReference type="Proteomes" id="UP000316726">
    <property type="component" value="Chromosome 2"/>
</dbReference>
<name>A0A5B8MH10_9CHLO</name>
<evidence type="ECO:0000256" key="1">
    <source>
        <dbReference type="SAM" id="Phobius"/>
    </source>
</evidence>
<evidence type="ECO:0000313" key="2">
    <source>
        <dbReference type="EMBL" id="QDZ18642.1"/>
    </source>
</evidence>
<dbReference type="PANTHER" id="PTHR47380:SF4">
    <property type="entry name" value="OS02G0533000 PROTEIN"/>
    <property type="match status" value="1"/>
</dbReference>
<dbReference type="PANTHER" id="PTHR47380">
    <property type="entry name" value="OS02G0533000 PROTEIN"/>
    <property type="match status" value="1"/>
</dbReference>
<dbReference type="InterPro" id="IPR044200">
    <property type="entry name" value="At5g03900-like"/>
</dbReference>
<reference evidence="2 3" key="1">
    <citation type="submission" date="2018-07" db="EMBL/GenBank/DDBJ databases">
        <title>The complete nuclear genome of the prasinophyte Chloropicon primus (CCMP1205).</title>
        <authorList>
            <person name="Pombert J.-F."/>
            <person name="Otis C."/>
            <person name="Turmel M."/>
            <person name="Lemieux C."/>
        </authorList>
    </citation>
    <scope>NUCLEOTIDE SEQUENCE [LARGE SCALE GENOMIC DNA]</scope>
    <source>
        <strain evidence="2 3">CCMP1205</strain>
    </source>
</reference>
<feature type="transmembrane region" description="Helical" evidence="1">
    <location>
        <begin position="213"/>
        <end position="239"/>
    </location>
</feature>
<dbReference type="STRING" id="1764295.A0A5B8MH10"/>
<organism evidence="2 3">
    <name type="scientific">Chloropicon primus</name>
    <dbReference type="NCBI Taxonomy" id="1764295"/>
    <lineage>
        <taxon>Eukaryota</taxon>
        <taxon>Viridiplantae</taxon>
        <taxon>Chlorophyta</taxon>
        <taxon>Chloropicophyceae</taxon>
        <taxon>Chloropicales</taxon>
        <taxon>Chloropicaceae</taxon>
        <taxon>Chloropicon</taxon>
    </lineage>
</organism>
<accession>A0A5B8MH10</accession>
<keyword evidence="1" id="KW-1133">Transmembrane helix</keyword>
<proteinExistence type="predicted"/>
<sequence>MMAMAVAERGAKAPGRGCARVRRARLPRGWGGRVWGLGQEARRRGGRGGSEGIRRGSLGGETPNNCYLVAVARPPVGIKGLGSRRDAAGPRRRCHARSTPFVCLASKFPNSFEDKSESRKVSKDVRKRVETAVERLKYEVTIGDVASSSGVSLLEAERALQALAVDSQGTLKVTRDGEILYSYPKNFRSVVRSKSVAIRLEPGIAKTKAVAAYLVRVGFGTALIASIAIVFAAIIVISTSSSNDRDNRRSSSSSSLPMMFRISPFDLYYPYWDPYYYRRRRERLAYGEEMNTLEAIFSFVFGDGDPNEGLESAKWEAIGQVIRRSKGVVTAEQLAPFVIGEAREEDPNNPLDRESFVLPVLQKFDGRAEVDESGNIVYCFPELQKTAGSQVPSDVASKYGYLREEGWQFTKAASGQVAAAVGLGLVNVFGIASLTNILANSAITTSQIAQTYGGVVALAINLLPFLKVYAAGFFAIPLLRWLFNRNTNKDIETRNARRLIAYQKLKQMEPGLRNKLRSARRYADTQVISDRGAVYTSDTDLEQAAMDDFDAKLGEK</sequence>